<dbReference type="Proteomes" id="UP000284702">
    <property type="component" value="Unassembled WGS sequence"/>
</dbReference>
<evidence type="ECO:0000313" key="1">
    <source>
        <dbReference type="EMBL" id="RQM30486.1"/>
    </source>
</evidence>
<organism evidence="1 2">
    <name type="scientific">Aphanomyces astaci</name>
    <name type="common">Crayfish plague agent</name>
    <dbReference type="NCBI Taxonomy" id="112090"/>
    <lineage>
        <taxon>Eukaryota</taxon>
        <taxon>Sar</taxon>
        <taxon>Stramenopiles</taxon>
        <taxon>Oomycota</taxon>
        <taxon>Saprolegniomycetes</taxon>
        <taxon>Saprolegniales</taxon>
        <taxon>Verrucalvaceae</taxon>
        <taxon>Aphanomyces</taxon>
    </lineage>
</organism>
<comment type="caution">
    <text evidence="1">The sequence shown here is derived from an EMBL/GenBank/DDBJ whole genome shotgun (WGS) entry which is preliminary data.</text>
</comment>
<dbReference type="InterPro" id="IPR036397">
    <property type="entry name" value="RNaseH_sf"/>
</dbReference>
<dbReference type="AlphaFoldDB" id="A0A3R7YJG0"/>
<dbReference type="PANTHER" id="PTHR33939:SF1">
    <property type="entry name" value="DUF4371 DOMAIN-CONTAINING PROTEIN"/>
    <property type="match status" value="1"/>
</dbReference>
<keyword evidence="2" id="KW-1185">Reference proteome</keyword>
<protein>
    <recommendedName>
        <fullName evidence="3">Tc1-like transposase DDE domain-containing protein</fullName>
    </recommendedName>
</protein>
<dbReference type="VEuPathDB" id="FungiDB:H257_01991"/>
<dbReference type="Gene3D" id="3.30.420.10">
    <property type="entry name" value="Ribonuclease H-like superfamily/Ribonuclease H"/>
    <property type="match status" value="1"/>
</dbReference>
<sequence>LYYPDDKLSQARKPKHKGKRLCFIAGILDDGPDGSKLLATRVFRGGSRQTKDYHGMFNHAYFVNWMKELMDELDVLGKSGAVIVMDNASYHKGPIEYVWAYLKGGVGRQYTTATTMEDVRQRLDLDFSELPSDLIYRCTSHTKKKVVDLSTGSFAASSVAFSSSSAAIVKNPEFEDGVVNALLGSEASLTSVEADAIKALRDSQASQGSEEGFAVLVLSLAERSVS</sequence>
<dbReference type="EMBL" id="MZMZ02000725">
    <property type="protein sequence ID" value="RQM30486.1"/>
    <property type="molecule type" value="Genomic_DNA"/>
</dbReference>
<accession>A0A3R7YJG0</accession>
<feature type="non-terminal residue" evidence="1">
    <location>
        <position position="1"/>
    </location>
</feature>
<dbReference type="VEuPathDB" id="FungiDB:H257_01992"/>
<name>A0A3R7YJG0_APHAT</name>
<evidence type="ECO:0000313" key="2">
    <source>
        <dbReference type="Proteomes" id="UP000284702"/>
    </source>
</evidence>
<dbReference type="PANTHER" id="PTHR33939">
    <property type="entry name" value="PROTEIN CBG22215"/>
    <property type="match status" value="1"/>
</dbReference>
<reference evidence="1" key="1">
    <citation type="submission" date="2018-07" db="EMBL/GenBank/DDBJ databases">
        <title>Annotation of Aphanomyces astaci genome assembly.</title>
        <authorList>
            <person name="Studholme D.J."/>
        </authorList>
    </citation>
    <scope>NUCLEOTIDE SEQUENCE [LARGE SCALE GENOMIC DNA]</scope>
    <source>
        <strain evidence="1">Pc</strain>
    </source>
</reference>
<evidence type="ECO:0008006" key="3">
    <source>
        <dbReference type="Google" id="ProtNLM"/>
    </source>
</evidence>
<proteinExistence type="predicted"/>
<dbReference type="GO" id="GO:0003676">
    <property type="term" value="F:nucleic acid binding"/>
    <property type="evidence" value="ECO:0007669"/>
    <property type="project" value="InterPro"/>
</dbReference>
<gene>
    <name evidence="1" type="ORF">B5M09_012889</name>
</gene>